<dbReference type="PROSITE" id="PS50157">
    <property type="entry name" value="ZINC_FINGER_C2H2_2"/>
    <property type="match status" value="4"/>
</dbReference>
<keyword evidence="6" id="KW-0238">DNA-binding</keyword>
<keyword evidence="3" id="KW-0677">Repeat</keyword>
<dbReference type="SUPFAM" id="SSF57716">
    <property type="entry name" value="Glucocorticoid receptor-like (DNA-binding domain)"/>
    <property type="match status" value="1"/>
</dbReference>
<evidence type="ECO:0000256" key="9">
    <source>
        <dbReference type="PROSITE-ProRule" id="PRU01263"/>
    </source>
</evidence>
<keyword evidence="4 8" id="KW-0863">Zinc-finger</keyword>
<keyword evidence="2 9" id="KW-0479">Metal-binding</keyword>
<dbReference type="EMBL" id="OQ943393">
    <property type="protein sequence ID" value="WLY76865.1"/>
    <property type="molecule type" value="mRNA"/>
</dbReference>
<dbReference type="SUPFAM" id="SSF57667">
    <property type="entry name" value="beta-beta-alpha zinc fingers"/>
    <property type="match status" value="3"/>
</dbReference>
<feature type="domain" description="C2H2-type" evidence="10">
    <location>
        <begin position="345"/>
        <end position="372"/>
    </location>
</feature>
<dbReference type="Pfam" id="PF07776">
    <property type="entry name" value="zf-AD"/>
    <property type="match status" value="1"/>
</dbReference>
<dbReference type="SMART" id="SM00868">
    <property type="entry name" value="zf-AD"/>
    <property type="match status" value="1"/>
</dbReference>
<evidence type="ECO:0000313" key="13">
    <source>
        <dbReference type="Proteomes" id="UP001652740"/>
    </source>
</evidence>
<feature type="domain" description="C2H2-type" evidence="10">
    <location>
        <begin position="317"/>
        <end position="344"/>
    </location>
</feature>
<evidence type="ECO:0000256" key="8">
    <source>
        <dbReference type="PROSITE-ProRule" id="PRU00042"/>
    </source>
</evidence>
<evidence type="ECO:0000256" key="5">
    <source>
        <dbReference type="ARBA" id="ARBA00022833"/>
    </source>
</evidence>
<evidence type="ECO:0000256" key="2">
    <source>
        <dbReference type="ARBA" id="ARBA00022723"/>
    </source>
</evidence>
<evidence type="ECO:0000256" key="7">
    <source>
        <dbReference type="ARBA" id="ARBA00023242"/>
    </source>
</evidence>
<evidence type="ECO:0000256" key="3">
    <source>
        <dbReference type="ARBA" id="ARBA00022737"/>
    </source>
</evidence>
<dbReference type="InterPro" id="IPR036236">
    <property type="entry name" value="Znf_C2H2_sf"/>
</dbReference>
<dbReference type="GO" id="GO:0003700">
    <property type="term" value="F:DNA-binding transcription factor activity"/>
    <property type="evidence" value="ECO:0007669"/>
    <property type="project" value="TreeGrafter"/>
</dbReference>
<dbReference type="KEGG" id="gmw:113511603"/>
<dbReference type="GO" id="GO:0000978">
    <property type="term" value="F:RNA polymerase II cis-regulatory region sequence-specific DNA binding"/>
    <property type="evidence" value="ECO:0007669"/>
    <property type="project" value="TreeGrafter"/>
</dbReference>
<feature type="binding site" evidence="9">
    <location>
        <position position="9"/>
    </location>
    <ligand>
        <name>Zn(2+)</name>
        <dbReference type="ChEBI" id="CHEBI:29105"/>
    </ligand>
</feature>
<reference evidence="14" key="2">
    <citation type="submission" date="2025-04" db="UniProtKB">
        <authorList>
            <consortium name="RefSeq"/>
        </authorList>
    </citation>
    <scope>IDENTIFICATION</scope>
    <source>
        <tissue evidence="14">Whole adult</tissue>
    </source>
</reference>
<dbReference type="Pfam" id="PF00096">
    <property type="entry name" value="zf-C2H2"/>
    <property type="match status" value="2"/>
</dbReference>
<evidence type="ECO:0000313" key="12">
    <source>
        <dbReference type="EMBL" id="WLY76865.1"/>
    </source>
</evidence>
<dbReference type="InterPro" id="IPR013087">
    <property type="entry name" value="Znf_C2H2_type"/>
</dbReference>
<dbReference type="GO" id="GO:0008270">
    <property type="term" value="F:zinc ion binding"/>
    <property type="evidence" value="ECO:0007669"/>
    <property type="project" value="UniProtKB-UniRule"/>
</dbReference>
<dbReference type="AlphaFoldDB" id="A0A6J1WCD4"/>
<dbReference type="PROSITE" id="PS51915">
    <property type="entry name" value="ZAD"/>
    <property type="match status" value="1"/>
</dbReference>
<keyword evidence="5 9" id="KW-0862">Zinc</keyword>
<evidence type="ECO:0000313" key="14">
    <source>
        <dbReference type="RefSeq" id="XP_026751057.1"/>
    </source>
</evidence>
<dbReference type="GeneID" id="113511603"/>
<feature type="binding site" evidence="9">
    <location>
        <position position="57"/>
    </location>
    <ligand>
        <name>Zn(2+)</name>
        <dbReference type="ChEBI" id="CHEBI:29105"/>
    </ligand>
</feature>
<dbReference type="InterPro" id="IPR050589">
    <property type="entry name" value="Ikaros_C2H2-ZF"/>
</dbReference>
<dbReference type="Gene3D" id="3.30.160.60">
    <property type="entry name" value="Classic Zinc Finger"/>
    <property type="match status" value="5"/>
</dbReference>
<evidence type="ECO:0000259" key="11">
    <source>
        <dbReference type="PROSITE" id="PS51915"/>
    </source>
</evidence>
<proteinExistence type="evidence at transcript level"/>
<dbReference type="Proteomes" id="UP001652740">
    <property type="component" value="Unplaced"/>
</dbReference>
<reference evidence="12" key="1">
    <citation type="submission" date="2023-05" db="EMBL/GenBank/DDBJ databases">
        <authorList>
            <person name="Luo L."/>
        </authorList>
    </citation>
    <scope>NUCLEOTIDE SEQUENCE</scope>
</reference>
<dbReference type="GO" id="GO:0006357">
    <property type="term" value="P:regulation of transcription by RNA polymerase II"/>
    <property type="evidence" value="ECO:0007669"/>
    <property type="project" value="TreeGrafter"/>
</dbReference>
<sequence>MSIRIMDKCRLCMNNRKKLYSIFDTDNGISYAEMTTSIANVKIMKEDGITEKICILCRRKVKEMFDFKNMIESSDLTLHACDNLKRINFCNLNEIKVKFEFTGGNYIERNKCFSKFEKIITGCFENGENAVCYKDVVIKKIVANDDCRNDGDFINKEDKPLDVFDFLNTLKDEPTYDYDNNCLVDDYNQETYDNDEIFVPFIKGLKKKKRKKHKKVKDLETNFNNKDHFIKVRIKPVFLEDIRLIRTKKNKENVKKKYKNNKIHMCNYCGKMTKSIKSHLLVHTGERVHKCNMCTRAFFTLHNLQHHMKRHLTENMYKCEQCLAKFNNKESLKRHNVVHENEKRFLCNICNKGFKRKYSLGRHIQGHNSANKSVQCELCNMSFFSKYSLNNHMRVHTRERPYKCEICSQPYSYKHDFNQHCLKKHGVYFKRRSVYVMNDEVLRKERELMKELMLRVHGVVDDEEPFKAFQGPQAHMALEQLLKLLQEKQIPIDFHF</sequence>
<dbReference type="InParanoid" id="A0A6J1WCD4"/>
<protein>
    <submittedName>
        <fullName evidence="12">Prothoraticotropic hormone transcript variant X2</fullName>
    </submittedName>
    <submittedName>
        <fullName evidence="14">Zinc finger protein 723-like isoform X1</fullName>
    </submittedName>
</protein>
<dbReference type="PROSITE" id="PS00028">
    <property type="entry name" value="ZINC_FINGER_C2H2_1"/>
    <property type="match status" value="5"/>
</dbReference>
<dbReference type="Pfam" id="PF13894">
    <property type="entry name" value="zf-C2H2_4"/>
    <property type="match status" value="1"/>
</dbReference>
<dbReference type="GO" id="GO:0005634">
    <property type="term" value="C:nucleus"/>
    <property type="evidence" value="ECO:0007669"/>
    <property type="project" value="UniProtKB-SubCell"/>
</dbReference>
<dbReference type="OrthoDB" id="3437960at2759"/>
<evidence type="ECO:0000256" key="6">
    <source>
        <dbReference type="ARBA" id="ARBA00023125"/>
    </source>
</evidence>
<dbReference type="PANTHER" id="PTHR24404">
    <property type="entry name" value="ZINC FINGER PROTEIN"/>
    <property type="match status" value="1"/>
</dbReference>
<evidence type="ECO:0000259" key="10">
    <source>
        <dbReference type="PROSITE" id="PS50157"/>
    </source>
</evidence>
<feature type="domain" description="C2H2-type" evidence="10">
    <location>
        <begin position="374"/>
        <end position="401"/>
    </location>
</feature>
<keyword evidence="7" id="KW-0539">Nucleus</keyword>
<dbReference type="PANTHER" id="PTHR24404:SF114">
    <property type="entry name" value="KLUMPFUSS, ISOFORM B-RELATED"/>
    <property type="match status" value="1"/>
</dbReference>
<dbReference type="InterPro" id="IPR012934">
    <property type="entry name" value="Znf_AD"/>
</dbReference>
<dbReference type="Gene3D" id="3.40.1800.20">
    <property type="match status" value="1"/>
</dbReference>
<feature type="binding site" evidence="9">
    <location>
        <position position="54"/>
    </location>
    <ligand>
        <name>Zn(2+)</name>
        <dbReference type="ChEBI" id="CHEBI:29105"/>
    </ligand>
</feature>
<keyword evidence="13" id="KW-1185">Reference proteome</keyword>
<dbReference type="RefSeq" id="XP_026751057.1">
    <property type="nucleotide sequence ID" value="XM_026895256.2"/>
</dbReference>
<comment type="subcellular location">
    <subcellularLocation>
        <location evidence="1">Nucleus</location>
    </subcellularLocation>
</comment>
<dbReference type="SMART" id="SM00355">
    <property type="entry name" value="ZnF_C2H2"/>
    <property type="match status" value="6"/>
</dbReference>
<evidence type="ECO:0000256" key="1">
    <source>
        <dbReference type="ARBA" id="ARBA00004123"/>
    </source>
</evidence>
<dbReference type="FunFam" id="3.30.160.60:FF:000446">
    <property type="entry name" value="Zinc finger protein"/>
    <property type="match status" value="1"/>
</dbReference>
<evidence type="ECO:0000256" key="4">
    <source>
        <dbReference type="ARBA" id="ARBA00022771"/>
    </source>
</evidence>
<feature type="domain" description="C2H2-type" evidence="10">
    <location>
        <begin position="289"/>
        <end position="316"/>
    </location>
</feature>
<name>A0A6J1WCD4_GALME</name>
<gene>
    <name evidence="14" type="primary">LOC113511603</name>
</gene>
<feature type="domain" description="ZAD" evidence="11">
    <location>
        <begin position="7"/>
        <end position="81"/>
    </location>
</feature>
<feature type="binding site" evidence="9">
    <location>
        <position position="12"/>
    </location>
    <ligand>
        <name>Zn(2+)</name>
        <dbReference type="ChEBI" id="CHEBI:29105"/>
    </ligand>
</feature>
<accession>A0A6J1WCD4</accession>
<organism evidence="13 14">
    <name type="scientific">Galleria mellonella</name>
    <name type="common">Greater wax moth</name>
    <dbReference type="NCBI Taxonomy" id="7137"/>
    <lineage>
        <taxon>Eukaryota</taxon>
        <taxon>Metazoa</taxon>
        <taxon>Ecdysozoa</taxon>
        <taxon>Arthropoda</taxon>
        <taxon>Hexapoda</taxon>
        <taxon>Insecta</taxon>
        <taxon>Pterygota</taxon>
        <taxon>Neoptera</taxon>
        <taxon>Endopterygota</taxon>
        <taxon>Lepidoptera</taxon>
        <taxon>Glossata</taxon>
        <taxon>Ditrysia</taxon>
        <taxon>Pyraloidea</taxon>
        <taxon>Pyralidae</taxon>
        <taxon>Galleriinae</taxon>
        <taxon>Galleria</taxon>
    </lineage>
</organism>